<accession>A0A918Q0J1</accession>
<dbReference type="CDD" id="cd01832">
    <property type="entry name" value="SGNH_hydrolase_like_1"/>
    <property type="match status" value="1"/>
</dbReference>
<comment type="caution">
    <text evidence="3">The sequence shown here is derived from an EMBL/GenBank/DDBJ whole genome shotgun (WGS) entry which is preliminary data.</text>
</comment>
<evidence type="ECO:0000256" key="1">
    <source>
        <dbReference type="SAM" id="MobiDB-lite"/>
    </source>
</evidence>
<dbReference type="Pfam" id="PF13472">
    <property type="entry name" value="Lipase_GDSL_2"/>
    <property type="match status" value="1"/>
</dbReference>
<feature type="domain" description="SGNH hydrolase-type esterase" evidence="2">
    <location>
        <begin position="82"/>
        <end position="263"/>
    </location>
</feature>
<evidence type="ECO:0000313" key="3">
    <source>
        <dbReference type="EMBL" id="GGZ27586.1"/>
    </source>
</evidence>
<dbReference type="AlphaFoldDB" id="A0A918Q0J1"/>
<dbReference type="EMBL" id="BMWX01000003">
    <property type="protein sequence ID" value="GGZ27586.1"/>
    <property type="molecule type" value="Genomic_DNA"/>
</dbReference>
<dbReference type="Proteomes" id="UP000619457">
    <property type="component" value="Unassembled WGS sequence"/>
</dbReference>
<dbReference type="InterPro" id="IPR013830">
    <property type="entry name" value="SGNH_hydro"/>
</dbReference>
<evidence type="ECO:0000259" key="2">
    <source>
        <dbReference type="Pfam" id="PF13472"/>
    </source>
</evidence>
<gene>
    <name evidence="3" type="ORF">GCM10007049_20530</name>
</gene>
<organism evidence="3 4">
    <name type="scientific">Echinicola pacifica</name>
    <dbReference type="NCBI Taxonomy" id="346377"/>
    <lineage>
        <taxon>Bacteria</taxon>
        <taxon>Pseudomonadati</taxon>
        <taxon>Bacteroidota</taxon>
        <taxon>Cytophagia</taxon>
        <taxon>Cytophagales</taxon>
        <taxon>Cyclobacteriaceae</taxon>
        <taxon>Echinicola</taxon>
    </lineage>
</organism>
<reference evidence="3" key="1">
    <citation type="journal article" date="2014" name="Int. J. Syst. Evol. Microbiol.">
        <title>Complete genome sequence of Corynebacterium casei LMG S-19264T (=DSM 44701T), isolated from a smear-ripened cheese.</title>
        <authorList>
            <consortium name="US DOE Joint Genome Institute (JGI-PGF)"/>
            <person name="Walter F."/>
            <person name="Albersmeier A."/>
            <person name="Kalinowski J."/>
            <person name="Ruckert C."/>
        </authorList>
    </citation>
    <scope>NUCLEOTIDE SEQUENCE</scope>
    <source>
        <strain evidence="3">KCTC 12368</strain>
    </source>
</reference>
<reference evidence="3" key="2">
    <citation type="submission" date="2020-09" db="EMBL/GenBank/DDBJ databases">
        <authorList>
            <person name="Sun Q."/>
            <person name="Kim S."/>
        </authorList>
    </citation>
    <scope>NUCLEOTIDE SEQUENCE</scope>
    <source>
        <strain evidence="3">KCTC 12368</strain>
    </source>
</reference>
<proteinExistence type="predicted"/>
<dbReference type="GO" id="GO:0016788">
    <property type="term" value="F:hydrolase activity, acting on ester bonds"/>
    <property type="evidence" value="ECO:0007669"/>
    <property type="project" value="UniProtKB-ARBA"/>
</dbReference>
<sequence>MPLLLMRESLREERNIDYTLVLNNYKMKTPRRYIASIWVGTLLIGASCSSSLAPQPSGKSISPQATDMPNESPTTDPISYLALGDSYTIGEGVPNQETYPVLLTKLLAAKGISISSPKVIATTGWTTAELQQGIQQAGIEGNRYELVTLLIGVNNQYRGLSLESYRQELSELLDQAIAFADGKTHRVKVISIPDWSVSDFAKQQGVDKEKVSSEIDAFNASKQEICLQRSVYYIDITNEYRQIGHQPEHLVEDGLHPSGKIYASWANQLLPEVHSSLGY</sequence>
<keyword evidence="4" id="KW-1185">Reference proteome</keyword>
<dbReference type="InterPro" id="IPR036514">
    <property type="entry name" value="SGNH_hydro_sf"/>
</dbReference>
<dbReference type="Gene3D" id="3.40.50.1110">
    <property type="entry name" value="SGNH hydrolase"/>
    <property type="match status" value="1"/>
</dbReference>
<dbReference type="SUPFAM" id="SSF52266">
    <property type="entry name" value="SGNH hydrolase"/>
    <property type="match status" value="1"/>
</dbReference>
<feature type="region of interest" description="Disordered" evidence="1">
    <location>
        <begin position="55"/>
        <end position="74"/>
    </location>
</feature>
<name>A0A918Q0J1_9BACT</name>
<evidence type="ECO:0000313" key="4">
    <source>
        <dbReference type="Proteomes" id="UP000619457"/>
    </source>
</evidence>
<protein>
    <recommendedName>
        <fullName evidence="2">SGNH hydrolase-type esterase domain-containing protein</fullName>
    </recommendedName>
</protein>